<evidence type="ECO:0000313" key="2">
    <source>
        <dbReference type="EMBL" id="KAF2806244.1"/>
    </source>
</evidence>
<reference evidence="4" key="3">
    <citation type="submission" date="2025-04" db="UniProtKB">
        <authorList>
            <consortium name="RefSeq"/>
        </authorList>
    </citation>
    <scope>IDENTIFICATION</scope>
    <source>
        <strain evidence="4">CBS 304.34</strain>
    </source>
</reference>
<reference evidence="4" key="2">
    <citation type="submission" date="2020-04" db="EMBL/GenBank/DDBJ databases">
        <authorList>
            <consortium name="NCBI Genome Project"/>
        </authorList>
    </citation>
    <scope>NUCLEOTIDE SEQUENCE</scope>
    <source>
        <strain evidence="4">CBS 304.34</strain>
    </source>
</reference>
<dbReference type="PANTHER" id="PTHR37542">
    <property type="entry name" value="HELO DOMAIN-CONTAINING PROTEIN-RELATED"/>
    <property type="match status" value="1"/>
</dbReference>
<reference evidence="2 4" key="1">
    <citation type="journal article" date="2020" name="Stud. Mycol.">
        <title>101 Dothideomycetes genomes: a test case for predicting lifestyles and emergence of pathogens.</title>
        <authorList>
            <person name="Haridas S."/>
            <person name="Albert R."/>
            <person name="Binder M."/>
            <person name="Bloem J."/>
            <person name="Labutti K."/>
            <person name="Salamov A."/>
            <person name="Andreopoulos B."/>
            <person name="Baker S."/>
            <person name="Barry K."/>
            <person name="Bills G."/>
            <person name="Bluhm B."/>
            <person name="Cannon C."/>
            <person name="Castanera R."/>
            <person name="Culley D."/>
            <person name="Daum C."/>
            <person name="Ezra D."/>
            <person name="Gonzalez J."/>
            <person name="Henrissat B."/>
            <person name="Kuo A."/>
            <person name="Liang C."/>
            <person name="Lipzen A."/>
            <person name="Lutzoni F."/>
            <person name="Magnuson J."/>
            <person name="Mondo S."/>
            <person name="Nolan M."/>
            <person name="Ohm R."/>
            <person name="Pangilinan J."/>
            <person name="Park H.-J."/>
            <person name="Ramirez L."/>
            <person name="Alfaro M."/>
            <person name="Sun H."/>
            <person name="Tritt A."/>
            <person name="Yoshinaga Y."/>
            <person name="Zwiers L.-H."/>
            <person name="Turgeon B."/>
            <person name="Goodwin S."/>
            <person name="Spatafora J."/>
            <person name="Crous P."/>
            <person name="Grigoriev I."/>
        </authorList>
    </citation>
    <scope>NUCLEOTIDE SEQUENCE</scope>
    <source>
        <strain evidence="2 4">CBS 304.34</strain>
    </source>
</reference>
<evidence type="ECO:0000313" key="4">
    <source>
        <dbReference type="RefSeq" id="XP_033573208.1"/>
    </source>
</evidence>
<accession>A0A6A6YE16</accession>
<protein>
    <recommendedName>
        <fullName evidence="1">Protein kinase domain-containing protein</fullName>
    </recommendedName>
</protein>
<proteinExistence type="predicted"/>
<dbReference type="InterPro" id="IPR011009">
    <property type="entry name" value="Kinase-like_dom_sf"/>
</dbReference>
<evidence type="ECO:0000313" key="3">
    <source>
        <dbReference type="Proteomes" id="UP000504636"/>
    </source>
</evidence>
<dbReference type="InterPro" id="IPR000719">
    <property type="entry name" value="Prot_kinase_dom"/>
</dbReference>
<name>A0A6A6YE16_9PEZI</name>
<evidence type="ECO:0000259" key="1">
    <source>
        <dbReference type="PROSITE" id="PS50011"/>
    </source>
</evidence>
<dbReference type="EMBL" id="MU003707">
    <property type="protein sequence ID" value="KAF2806244.1"/>
    <property type="molecule type" value="Genomic_DNA"/>
</dbReference>
<dbReference type="Gene3D" id="1.10.510.10">
    <property type="entry name" value="Transferase(Phosphotransferase) domain 1"/>
    <property type="match status" value="1"/>
</dbReference>
<keyword evidence="3" id="KW-1185">Reference proteome</keyword>
<dbReference type="InterPro" id="IPR056002">
    <property type="entry name" value="DUF7580"/>
</dbReference>
<dbReference type="PROSITE" id="PS50011">
    <property type="entry name" value="PROTEIN_KINASE_DOM"/>
    <property type="match status" value="1"/>
</dbReference>
<dbReference type="Pfam" id="PF24476">
    <property type="entry name" value="DUF7580"/>
    <property type="match status" value="1"/>
</dbReference>
<dbReference type="Proteomes" id="UP000504636">
    <property type="component" value="Unplaced"/>
</dbReference>
<feature type="domain" description="Protein kinase" evidence="1">
    <location>
        <begin position="1"/>
        <end position="222"/>
    </location>
</feature>
<sequence length="222" mass="25928">MFGIVYKFPSDQTRPVRLHHLLRGRDRSSILVPHVGEKITLAATLAQSLYTFHISEWLHKNINSRNVLFFTGLSNFRDIDLSRPYVVGFNHSREADVSAYTEGPEMSSEWEKYQKYQDPDYVKGSRYKKGYDYYSFGLLLLEIGTWERLSNIHDKHETEDSSQLRKRYLRICDNVILERMGPTYHQATKACLLFDSGLPLEKLDSAMEFRKNVVDRLATCHL</sequence>
<dbReference type="GO" id="GO:0005524">
    <property type="term" value="F:ATP binding"/>
    <property type="evidence" value="ECO:0007669"/>
    <property type="project" value="InterPro"/>
</dbReference>
<dbReference type="SUPFAM" id="SSF56112">
    <property type="entry name" value="Protein kinase-like (PK-like)"/>
    <property type="match status" value="1"/>
</dbReference>
<dbReference type="GeneID" id="54461542"/>
<dbReference type="OrthoDB" id="1911848at2759"/>
<dbReference type="AlphaFoldDB" id="A0A6A6YE16"/>
<dbReference type="GO" id="GO:0004672">
    <property type="term" value="F:protein kinase activity"/>
    <property type="evidence" value="ECO:0007669"/>
    <property type="project" value="InterPro"/>
</dbReference>
<organism evidence="2">
    <name type="scientific">Mytilinidion resinicola</name>
    <dbReference type="NCBI Taxonomy" id="574789"/>
    <lineage>
        <taxon>Eukaryota</taxon>
        <taxon>Fungi</taxon>
        <taxon>Dikarya</taxon>
        <taxon>Ascomycota</taxon>
        <taxon>Pezizomycotina</taxon>
        <taxon>Dothideomycetes</taxon>
        <taxon>Pleosporomycetidae</taxon>
        <taxon>Mytilinidiales</taxon>
        <taxon>Mytilinidiaceae</taxon>
        <taxon>Mytilinidion</taxon>
    </lineage>
</organism>
<dbReference type="RefSeq" id="XP_033573208.1">
    <property type="nucleotide sequence ID" value="XM_033720649.1"/>
</dbReference>
<gene>
    <name evidence="2 4" type="ORF">BDZ99DRAFT_465892</name>
</gene>
<dbReference type="PANTHER" id="PTHR37542:SF3">
    <property type="entry name" value="PRION-INHIBITION AND PROPAGATION HELO DOMAIN-CONTAINING PROTEIN"/>
    <property type="match status" value="1"/>
</dbReference>